<feature type="region of interest" description="Disordered" evidence="1">
    <location>
        <begin position="146"/>
        <end position="168"/>
    </location>
</feature>
<name>A0A0C2MJK9_THEKT</name>
<evidence type="ECO:0000256" key="1">
    <source>
        <dbReference type="SAM" id="MobiDB-lite"/>
    </source>
</evidence>
<protein>
    <submittedName>
        <fullName evidence="2">Uncharacterized protein</fullName>
    </submittedName>
</protein>
<sequence length="168" mass="19722">MSEICDVTTQMYKDVQGFKDREQNKGFPNEDIRWPSLARLFEISEFGSYNNYYIILVKETVQNNNRDKNNYTIEATYTKNSSFHFNPHERVWKYFTVNPNKSFLKEEETSDNPVDEQCSIYSDVNHGGDPSAPSTDYGIDYQNCNNDNYQMSNDSENNDNYTESIYLN</sequence>
<dbReference type="Proteomes" id="UP000031668">
    <property type="component" value="Unassembled WGS sequence"/>
</dbReference>
<reference evidence="2 3" key="1">
    <citation type="journal article" date="2014" name="Genome Biol. Evol.">
        <title>The genome of the myxosporean Thelohanellus kitauei shows adaptations to nutrient acquisition within its fish host.</title>
        <authorList>
            <person name="Yang Y."/>
            <person name="Xiong J."/>
            <person name="Zhou Z."/>
            <person name="Huo F."/>
            <person name="Miao W."/>
            <person name="Ran C."/>
            <person name="Liu Y."/>
            <person name="Zhang J."/>
            <person name="Feng J."/>
            <person name="Wang M."/>
            <person name="Wang M."/>
            <person name="Wang L."/>
            <person name="Yao B."/>
        </authorList>
    </citation>
    <scope>NUCLEOTIDE SEQUENCE [LARGE SCALE GENOMIC DNA]</scope>
    <source>
        <strain evidence="2">Wuqing</strain>
    </source>
</reference>
<proteinExistence type="predicted"/>
<keyword evidence="3" id="KW-1185">Reference proteome</keyword>
<dbReference type="AlphaFoldDB" id="A0A0C2MJK9"/>
<comment type="caution">
    <text evidence="2">The sequence shown here is derived from an EMBL/GenBank/DDBJ whole genome shotgun (WGS) entry which is preliminary data.</text>
</comment>
<dbReference type="EMBL" id="JWZT01003221">
    <property type="protein sequence ID" value="KII67346.1"/>
    <property type="molecule type" value="Genomic_DNA"/>
</dbReference>
<gene>
    <name evidence="2" type="ORF">RF11_07654</name>
</gene>
<organism evidence="2 3">
    <name type="scientific">Thelohanellus kitauei</name>
    <name type="common">Myxosporean</name>
    <dbReference type="NCBI Taxonomy" id="669202"/>
    <lineage>
        <taxon>Eukaryota</taxon>
        <taxon>Metazoa</taxon>
        <taxon>Cnidaria</taxon>
        <taxon>Myxozoa</taxon>
        <taxon>Myxosporea</taxon>
        <taxon>Bivalvulida</taxon>
        <taxon>Platysporina</taxon>
        <taxon>Myxobolidae</taxon>
        <taxon>Thelohanellus</taxon>
    </lineage>
</organism>
<accession>A0A0C2MJK9</accession>
<evidence type="ECO:0000313" key="2">
    <source>
        <dbReference type="EMBL" id="KII67346.1"/>
    </source>
</evidence>
<evidence type="ECO:0000313" key="3">
    <source>
        <dbReference type="Proteomes" id="UP000031668"/>
    </source>
</evidence>